<evidence type="ECO:0000313" key="2">
    <source>
        <dbReference type="Proteomes" id="UP000694545"/>
    </source>
</evidence>
<sequence length="63" mass="7291">MMEINLGLYLSIAPCNFIEVLVTVKIFMQTTVLIRILVQMHPLMVSLWNVEHSYLTARQQVLS</sequence>
<reference evidence="1" key="2">
    <citation type="submission" date="2025-09" db="UniProtKB">
        <authorList>
            <consortium name="Ensembl"/>
        </authorList>
    </citation>
    <scope>IDENTIFICATION</scope>
</reference>
<keyword evidence="2" id="KW-1185">Reference proteome</keyword>
<accession>A0A8D2J3D6</accession>
<proteinExistence type="predicted"/>
<reference evidence="1" key="1">
    <citation type="submission" date="2025-08" db="UniProtKB">
        <authorList>
            <consortium name="Ensembl"/>
        </authorList>
    </citation>
    <scope>IDENTIFICATION</scope>
</reference>
<dbReference type="Proteomes" id="UP000694545">
    <property type="component" value="Unplaced"/>
</dbReference>
<dbReference type="AlphaFoldDB" id="A0A8D2J3D6"/>
<name>A0A8D2J3D6_VARKO</name>
<organism evidence="1 2">
    <name type="scientific">Varanus komodoensis</name>
    <name type="common">Komodo dragon</name>
    <dbReference type="NCBI Taxonomy" id="61221"/>
    <lineage>
        <taxon>Eukaryota</taxon>
        <taxon>Metazoa</taxon>
        <taxon>Chordata</taxon>
        <taxon>Craniata</taxon>
        <taxon>Vertebrata</taxon>
        <taxon>Euteleostomi</taxon>
        <taxon>Lepidosauria</taxon>
        <taxon>Squamata</taxon>
        <taxon>Bifurcata</taxon>
        <taxon>Unidentata</taxon>
        <taxon>Episquamata</taxon>
        <taxon>Toxicofera</taxon>
        <taxon>Anguimorpha</taxon>
        <taxon>Paleoanguimorpha</taxon>
        <taxon>Varanoidea</taxon>
        <taxon>Varanidae</taxon>
        <taxon>Varanus</taxon>
    </lineage>
</organism>
<dbReference type="Ensembl" id="ENSVKKT00000009969.1">
    <property type="protein sequence ID" value="ENSVKKP00000009727.1"/>
    <property type="gene ID" value="ENSVKKG00000006863.1"/>
</dbReference>
<evidence type="ECO:0000313" key="1">
    <source>
        <dbReference type="Ensembl" id="ENSVKKP00000009727.1"/>
    </source>
</evidence>
<protein>
    <submittedName>
        <fullName evidence="1">Uncharacterized protein</fullName>
    </submittedName>
</protein>